<evidence type="ECO:0000256" key="2">
    <source>
        <dbReference type="ARBA" id="ARBA00007261"/>
    </source>
</evidence>
<dbReference type="OMA" id="TSFERTN"/>
<reference evidence="8 9" key="1">
    <citation type="journal article" date="2004" name="Nature">
        <title>Genome sequence of the ultrasmall unicellular red alga Cyanidioschyzon merolae 10D.</title>
        <authorList>
            <person name="Matsuzaki M."/>
            <person name="Misumi O."/>
            <person name="Shin-i T."/>
            <person name="Maruyama S."/>
            <person name="Takahara M."/>
            <person name="Miyagishima S."/>
            <person name="Mori T."/>
            <person name="Nishida K."/>
            <person name="Yagisawa F."/>
            <person name="Nishida K."/>
            <person name="Yoshida Y."/>
            <person name="Nishimura Y."/>
            <person name="Nakao S."/>
            <person name="Kobayashi T."/>
            <person name="Momoyama Y."/>
            <person name="Higashiyama T."/>
            <person name="Minoda A."/>
            <person name="Sano M."/>
            <person name="Nomoto H."/>
            <person name="Oishi K."/>
            <person name="Hayashi H."/>
            <person name="Ohta F."/>
            <person name="Nishizaka S."/>
            <person name="Haga S."/>
            <person name="Miura S."/>
            <person name="Morishita T."/>
            <person name="Kabeya Y."/>
            <person name="Terasawa K."/>
            <person name="Suzuki Y."/>
            <person name="Ishii Y."/>
            <person name="Asakawa S."/>
            <person name="Takano H."/>
            <person name="Ohta N."/>
            <person name="Kuroiwa H."/>
            <person name="Tanaka K."/>
            <person name="Shimizu N."/>
            <person name="Sugano S."/>
            <person name="Sato N."/>
            <person name="Nozaki H."/>
            <person name="Ogasawara N."/>
            <person name="Kohara Y."/>
            <person name="Kuroiwa T."/>
        </authorList>
    </citation>
    <scope>NUCLEOTIDE SEQUENCE [LARGE SCALE GENOMIC DNA]</scope>
    <source>
        <strain evidence="8 9">10D</strain>
    </source>
</reference>
<evidence type="ECO:0000256" key="5">
    <source>
        <dbReference type="RuleBase" id="RU004447"/>
    </source>
</evidence>
<organism evidence="8 9">
    <name type="scientific">Cyanidioschyzon merolae (strain NIES-3377 / 10D)</name>
    <name type="common">Unicellular red alga</name>
    <dbReference type="NCBI Taxonomy" id="280699"/>
    <lineage>
        <taxon>Eukaryota</taxon>
        <taxon>Rhodophyta</taxon>
        <taxon>Bangiophyceae</taxon>
        <taxon>Cyanidiales</taxon>
        <taxon>Cyanidiaceae</taxon>
        <taxon>Cyanidioschyzon</taxon>
    </lineage>
</organism>
<dbReference type="PANTHER" id="PTHR11851">
    <property type="entry name" value="METALLOPROTEASE"/>
    <property type="match status" value="1"/>
</dbReference>
<dbReference type="InterPro" id="IPR007863">
    <property type="entry name" value="Peptidase_M16_C"/>
</dbReference>
<comment type="similarity">
    <text evidence="2 5">Belongs to the peptidase M16 family.</text>
</comment>
<dbReference type="GO" id="GO:0004222">
    <property type="term" value="F:metalloendopeptidase activity"/>
    <property type="evidence" value="ECO:0007669"/>
    <property type="project" value="InterPro"/>
</dbReference>
<dbReference type="Gramene" id="CMI130CT">
    <property type="protein sequence ID" value="CMI130CT"/>
    <property type="gene ID" value="CMI130C"/>
</dbReference>
<evidence type="ECO:0000313" key="9">
    <source>
        <dbReference type="Proteomes" id="UP000007014"/>
    </source>
</evidence>
<evidence type="ECO:0000256" key="1">
    <source>
        <dbReference type="ARBA" id="ARBA00002123"/>
    </source>
</evidence>
<dbReference type="Proteomes" id="UP000007014">
    <property type="component" value="Chromosome 9"/>
</dbReference>
<feature type="domain" description="Peptidase M16 N-terminal" evidence="6">
    <location>
        <begin position="107"/>
        <end position="155"/>
    </location>
</feature>
<keyword evidence="8" id="KW-0645">Protease</keyword>
<reference evidence="8 9" key="2">
    <citation type="journal article" date="2007" name="BMC Biol.">
        <title>A 100%-complete sequence reveals unusually simple genomic features in the hot-spring red alga Cyanidioschyzon merolae.</title>
        <authorList>
            <person name="Nozaki H."/>
            <person name="Takano H."/>
            <person name="Misumi O."/>
            <person name="Terasawa K."/>
            <person name="Matsuzaki M."/>
            <person name="Maruyama S."/>
            <person name="Nishida K."/>
            <person name="Yagisawa F."/>
            <person name="Yoshida Y."/>
            <person name="Fujiwara T."/>
            <person name="Takio S."/>
            <person name="Tamura K."/>
            <person name="Chung S.J."/>
            <person name="Nakamura S."/>
            <person name="Kuroiwa H."/>
            <person name="Tanaka K."/>
            <person name="Sato N."/>
            <person name="Kuroiwa T."/>
        </authorList>
    </citation>
    <scope>NUCLEOTIDE SEQUENCE [LARGE SCALE GENOMIC DNA]</scope>
    <source>
        <strain evidence="8 9">10D</strain>
    </source>
</reference>
<dbReference type="EMBL" id="AP006491">
    <property type="protein sequence ID" value="BAM80017.1"/>
    <property type="molecule type" value="Genomic_DNA"/>
</dbReference>
<gene>
    <name evidence="8" type="ORF">CYME_CMI130C</name>
</gene>
<dbReference type="RefSeq" id="XP_005536303.1">
    <property type="nucleotide sequence ID" value="XM_005536246.1"/>
</dbReference>
<evidence type="ECO:0000256" key="4">
    <source>
        <dbReference type="ARBA" id="ARBA00032315"/>
    </source>
</evidence>
<dbReference type="GO" id="GO:0046872">
    <property type="term" value="F:metal ion binding"/>
    <property type="evidence" value="ECO:0007669"/>
    <property type="project" value="InterPro"/>
</dbReference>
<accession>M1VC31</accession>
<evidence type="ECO:0000259" key="7">
    <source>
        <dbReference type="Pfam" id="PF05193"/>
    </source>
</evidence>
<dbReference type="InterPro" id="IPR011765">
    <property type="entry name" value="Pept_M16_N"/>
</dbReference>
<feature type="domain" description="Peptidase M16 C-terminal" evidence="7">
    <location>
        <begin position="305"/>
        <end position="483"/>
    </location>
</feature>
<dbReference type="Gene3D" id="3.30.830.10">
    <property type="entry name" value="Metalloenzyme, LuxS/M16 peptidase-like"/>
    <property type="match status" value="2"/>
</dbReference>
<dbReference type="SUPFAM" id="SSF63411">
    <property type="entry name" value="LuxS/MPP-like metallohydrolase"/>
    <property type="match status" value="2"/>
</dbReference>
<sequence>MGILPFCNATAAERFCQSPKRTQTKRRTRYQGSRERRRRGYVFASGSVCSRRRFLSYVFSSAGVLLGQKAANAGATTTTKVPSLKDFLTEQMRGLHQFQLPNGARFVVLERSNTPTVSFISFVDAGAVDETDGKTGMAHFLEHLAFKGSRQIGTNNWAAESRLLCDLDRLYDKWHADPEAVHEQIMTLSREAEAFVDENAFGRLVQRNGGIGLNAATEADTTQYFYNLPANRTELWFALESERFRDPVFREFERERRVILEERLLRVDNDDVGKFLEEFLEVAFEKHPYRRPVIGYKEDIQRLVPADVRSFFREFYVPTRLTFVIVGDVKHQVIHDLAVRYFADLPGTGASRRQIPRYPREYSPQSPKHFQIDLASNPMCLVAYHVPPFQDPDTAALRVLSDMLDGGRLSRLYKLFIETGKASSANFSLGFPGDKYVNLGIFSALPIPGQDMQRIVDEWHTAAAHLQNPANITDKELERVRKRVRVSLLNAIMNNNEMAGLLGKFALMKGDARELFRFLDRLEAVRREDVSRVAALYLKPEHSITGFMV</sequence>
<dbReference type="OrthoDB" id="10251424at2759"/>
<dbReference type="AlphaFoldDB" id="M1VC31"/>
<dbReference type="GO" id="GO:0006508">
    <property type="term" value="P:proteolysis"/>
    <property type="evidence" value="ECO:0007669"/>
    <property type="project" value="UniProtKB-KW"/>
</dbReference>
<dbReference type="GeneID" id="16993761"/>
<evidence type="ECO:0000313" key="8">
    <source>
        <dbReference type="EMBL" id="BAM80017.1"/>
    </source>
</evidence>
<dbReference type="STRING" id="280699.M1VC31"/>
<dbReference type="InterPro" id="IPR001431">
    <property type="entry name" value="Pept_M16_Zn_BS"/>
</dbReference>
<keyword evidence="9" id="KW-1185">Reference proteome</keyword>
<dbReference type="PANTHER" id="PTHR11851:SF49">
    <property type="entry name" value="MITOCHONDRIAL-PROCESSING PEPTIDASE SUBUNIT ALPHA"/>
    <property type="match status" value="1"/>
</dbReference>
<dbReference type="KEGG" id="cme:CYME_CMI130C"/>
<evidence type="ECO:0000256" key="3">
    <source>
        <dbReference type="ARBA" id="ARBA00030006"/>
    </source>
</evidence>
<dbReference type="PROSITE" id="PS00143">
    <property type="entry name" value="INSULINASE"/>
    <property type="match status" value="1"/>
</dbReference>
<comment type="function">
    <text evidence="1">Substrate recognition and binding subunit of the essential mitochondrial processing protease (MPP), which cleaves the mitochondrial sequence off newly imported precursors proteins.</text>
</comment>
<proteinExistence type="inferred from homology"/>
<dbReference type="InterPro" id="IPR050361">
    <property type="entry name" value="MPP/UQCRC_Complex"/>
</dbReference>
<keyword evidence="8" id="KW-0378">Hydrolase</keyword>
<dbReference type="Pfam" id="PF05193">
    <property type="entry name" value="Peptidase_M16_C"/>
    <property type="match status" value="1"/>
</dbReference>
<dbReference type="eggNOG" id="KOG0960">
    <property type="taxonomic scope" value="Eukaryota"/>
</dbReference>
<dbReference type="Pfam" id="PF00675">
    <property type="entry name" value="Peptidase_M16"/>
    <property type="match status" value="1"/>
</dbReference>
<dbReference type="InterPro" id="IPR011249">
    <property type="entry name" value="Metalloenz_LuxS/M16"/>
</dbReference>
<evidence type="ECO:0000259" key="6">
    <source>
        <dbReference type="Pfam" id="PF00675"/>
    </source>
</evidence>
<dbReference type="HOGENOM" id="CLU_009902_1_2_1"/>
<name>M1VC31_CYAM1</name>
<protein>
    <recommendedName>
        <fullName evidence="3">Alpha-MPP</fullName>
    </recommendedName>
    <alternativeName>
        <fullName evidence="4">Inactive zinc metalloprotease alpha</fullName>
    </alternativeName>
</protein>